<evidence type="ECO:0000313" key="2">
    <source>
        <dbReference type="Proteomes" id="UP000256964"/>
    </source>
</evidence>
<dbReference type="EMBL" id="KZ857487">
    <property type="protein sequence ID" value="RDX42318.1"/>
    <property type="molecule type" value="Genomic_DNA"/>
</dbReference>
<name>A0A371CPU1_9APHY</name>
<proteinExistence type="predicted"/>
<dbReference type="AlphaFoldDB" id="A0A371CPU1"/>
<keyword evidence="2" id="KW-1185">Reference proteome</keyword>
<protein>
    <submittedName>
        <fullName evidence="1">Uncharacterized protein</fullName>
    </submittedName>
</protein>
<sequence>MFPAMTLHGVLNDLLPACKNSLIHLTIRLPTYSFMAPGGSTVAPRWPGPDLHQCGSLESLEFMIEIVPTVDMDTISPMLYERSLALHSEMLLTAPRSLRTVKIVFGYSENYDPATTQSFARLSNWGRLDDALRYLAQVDVVCVIEKLNYSFLAKDEMSHRRFPDTRRGAVHDEADPRVRLLKKMLPKAQAGKQLRFLVMSPWIATDAVPDVAASSNTVIEH</sequence>
<organism evidence="1 2">
    <name type="scientific">Lentinus brumalis</name>
    <dbReference type="NCBI Taxonomy" id="2498619"/>
    <lineage>
        <taxon>Eukaryota</taxon>
        <taxon>Fungi</taxon>
        <taxon>Dikarya</taxon>
        <taxon>Basidiomycota</taxon>
        <taxon>Agaricomycotina</taxon>
        <taxon>Agaricomycetes</taxon>
        <taxon>Polyporales</taxon>
        <taxon>Polyporaceae</taxon>
        <taxon>Lentinus</taxon>
    </lineage>
</organism>
<gene>
    <name evidence="1" type="ORF">OH76DRAFT_113358</name>
</gene>
<dbReference type="Proteomes" id="UP000256964">
    <property type="component" value="Unassembled WGS sequence"/>
</dbReference>
<accession>A0A371CPU1</accession>
<reference evidence="1 2" key="1">
    <citation type="journal article" date="2018" name="Biotechnol. Biofuels">
        <title>Integrative visual omics of the white-rot fungus Polyporus brumalis exposes the biotechnological potential of its oxidative enzymes for delignifying raw plant biomass.</title>
        <authorList>
            <person name="Miyauchi S."/>
            <person name="Rancon A."/>
            <person name="Drula E."/>
            <person name="Hage H."/>
            <person name="Chaduli D."/>
            <person name="Favel A."/>
            <person name="Grisel S."/>
            <person name="Henrissat B."/>
            <person name="Herpoel-Gimbert I."/>
            <person name="Ruiz-Duenas F.J."/>
            <person name="Chevret D."/>
            <person name="Hainaut M."/>
            <person name="Lin J."/>
            <person name="Wang M."/>
            <person name="Pangilinan J."/>
            <person name="Lipzen A."/>
            <person name="Lesage-Meessen L."/>
            <person name="Navarro D."/>
            <person name="Riley R."/>
            <person name="Grigoriev I.V."/>
            <person name="Zhou S."/>
            <person name="Raouche S."/>
            <person name="Rosso M.N."/>
        </authorList>
    </citation>
    <scope>NUCLEOTIDE SEQUENCE [LARGE SCALE GENOMIC DNA]</scope>
    <source>
        <strain evidence="1 2">BRFM 1820</strain>
    </source>
</reference>
<evidence type="ECO:0000313" key="1">
    <source>
        <dbReference type="EMBL" id="RDX42318.1"/>
    </source>
</evidence>